<evidence type="ECO:0000256" key="2">
    <source>
        <dbReference type="ARBA" id="ARBA00022475"/>
    </source>
</evidence>
<evidence type="ECO:0000256" key="6">
    <source>
        <dbReference type="ARBA" id="ARBA00022692"/>
    </source>
</evidence>
<keyword evidence="2" id="KW-1003">Cell membrane</keyword>
<dbReference type="SUPFAM" id="SSF103481">
    <property type="entry name" value="Multidrug resistance efflux transporter EmrE"/>
    <property type="match status" value="2"/>
</dbReference>
<protein>
    <submittedName>
        <fullName evidence="13">EamA family transporter</fullName>
    </submittedName>
</protein>
<feature type="transmembrane region" description="Helical" evidence="11">
    <location>
        <begin position="64"/>
        <end position="81"/>
    </location>
</feature>
<keyword evidence="6 11" id="KW-0812">Transmembrane</keyword>
<keyword evidence="4" id="KW-0997">Cell inner membrane</keyword>
<dbReference type="Pfam" id="PF00892">
    <property type="entry name" value="EamA"/>
    <property type="match status" value="2"/>
</dbReference>
<accession>A0ABT1LEJ0</accession>
<feature type="transmembrane region" description="Helical" evidence="11">
    <location>
        <begin position="269"/>
        <end position="285"/>
    </location>
</feature>
<evidence type="ECO:0000256" key="1">
    <source>
        <dbReference type="ARBA" id="ARBA00004651"/>
    </source>
</evidence>
<comment type="caution">
    <text evidence="13">The sequence shown here is derived from an EMBL/GenBank/DDBJ whole genome shotgun (WGS) entry which is preliminary data.</text>
</comment>
<feature type="transmembrane region" description="Helical" evidence="11">
    <location>
        <begin position="35"/>
        <end position="58"/>
    </location>
</feature>
<dbReference type="RefSeq" id="WP_254743877.1">
    <property type="nucleotide sequence ID" value="NZ_JANCLU010000015.1"/>
</dbReference>
<keyword evidence="8 11" id="KW-1133">Transmembrane helix</keyword>
<keyword evidence="3" id="KW-0444">Lipid biosynthesis</keyword>
<feature type="transmembrane region" description="Helical" evidence="11">
    <location>
        <begin position="211"/>
        <end position="233"/>
    </location>
</feature>
<evidence type="ECO:0000256" key="8">
    <source>
        <dbReference type="ARBA" id="ARBA00022989"/>
    </source>
</evidence>
<evidence type="ECO:0000256" key="3">
    <source>
        <dbReference type="ARBA" id="ARBA00022516"/>
    </source>
</evidence>
<feature type="transmembrane region" description="Helical" evidence="11">
    <location>
        <begin position="149"/>
        <end position="167"/>
    </location>
</feature>
<keyword evidence="14" id="KW-1185">Reference proteome</keyword>
<keyword evidence="9" id="KW-0443">Lipid metabolism</keyword>
<feature type="domain" description="EamA" evidence="12">
    <location>
        <begin position="13"/>
        <end position="136"/>
    </location>
</feature>
<dbReference type="EMBL" id="JANCLU010000015">
    <property type="protein sequence ID" value="MCP8939849.1"/>
    <property type="molecule type" value="Genomic_DNA"/>
</dbReference>
<gene>
    <name evidence="13" type="ORF">NK718_15075</name>
</gene>
<evidence type="ECO:0000256" key="5">
    <source>
        <dbReference type="ARBA" id="ARBA00022556"/>
    </source>
</evidence>
<comment type="subcellular location">
    <subcellularLocation>
        <location evidence="1">Cell membrane</location>
        <topology evidence="1">Multi-pass membrane protein</topology>
    </subcellularLocation>
</comment>
<sequence length="286" mass="29838">MPPTEMSPLVFAAVLSAAAMHAGWNAFLKVRLEPFLAMTLIAGCSGLAAIPLLLVFGLPNAESMPWLAASTVLHLLYYLALTEAYRRADMGQIYPIARGTAPLLTASLSLLLLGEALSPQVLAGIVVLGGGIIVMSVTGRRPGSAFDPVAVAFALLTATIICGYTLVDGLGARAARNPHAYTALLFVLDGLPLVLFALWRKGLAGLKPILAYLPNGVAGGALSMGSYWIAIWAMTVAPIALVAALRETSVLFAALIAVFVLGEPFIRRRGVAVALILAGLVLIRLG</sequence>
<dbReference type="Proteomes" id="UP001205890">
    <property type="component" value="Unassembled WGS sequence"/>
</dbReference>
<keyword evidence="10 11" id="KW-0472">Membrane</keyword>
<reference evidence="13 14" key="1">
    <citation type="submission" date="2022-07" db="EMBL/GenBank/DDBJ databases">
        <authorList>
            <person name="Li W.-J."/>
            <person name="Deng Q.-Q."/>
        </authorList>
    </citation>
    <scope>NUCLEOTIDE SEQUENCE [LARGE SCALE GENOMIC DNA]</scope>
    <source>
        <strain evidence="13 14">SYSU M60028</strain>
    </source>
</reference>
<keyword evidence="5" id="KW-0441">Lipid A biosynthesis</keyword>
<evidence type="ECO:0000256" key="10">
    <source>
        <dbReference type="ARBA" id="ARBA00023136"/>
    </source>
</evidence>
<evidence type="ECO:0000256" key="7">
    <source>
        <dbReference type="ARBA" id="ARBA00022985"/>
    </source>
</evidence>
<feature type="transmembrane region" description="Helical" evidence="11">
    <location>
        <begin position="93"/>
        <end position="114"/>
    </location>
</feature>
<dbReference type="Gene3D" id="1.10.3730.20">
    <property type="match status" value="2"/>
</dbReference>
<organism evidence="13 14">
    <name type="scientific">Alsobacter ponti</name>
    <dbReference type="NCBI Taxonomy" id="2962936"/>
    <lineage>
        <taxon>Bacteria</taxon>
        <taxon>Pseudomonadati</taxon>
        <taxon>Pseudomonadota</taxon>
        <taxon>Alphaproteobacteria</taxon>
        <taxon>Hyphomicrobiales</taxon>
        <taxon>Alsobacteraceae</taxon>
        <taxon>Alsobacter</taxon>
    </lineage>
</organism>
<feature type="transmembrane region" description="Helical" evidence="11">
    <location>
        <begin position="6"/>
        <end position="28"/>
    </location>
</feature>
<evidence type="ECO:0000313" key="13">
    <source>
        <dbReference type="EMBL" id="MCP8939849.1"/>
    </source>
</evidence>
<feature type="transmembrane region" description="Helical" evidence="11">
    <location>
        <begin position="120"/>
        <end position="137"/>
    </location>
</feature>
<dbReference type="InterPro" id="IPR037185">
    <property type="entry name" value="EmrE-like"/>
</dbReference>
<evidence type="ECO:0000313" key="14">
    <source>
        <dbReference type="Proteomes" id="UP001205890"/>
    </source>
</evidence>
<feature type="domain" description="EamA" evidence="12">
    <location>
        <begin position="153"/>
        <end position="284"/>
    </location>
</feature>
<dbReference type="PANTHER" id="PTHR30561:SF9">
    <property type="entry name" value="4-AMINO-4-DEOXY-L-ARABINOSE-PHOSPHOUNDECAPRENOL FLIPPASE SUBUNIT ARNF-RELATED"/>
    <property type="match status" value="1"/>
</dbReference>
<evidence type="ECO:0000256" key="4">
    <source>
        <dbReference type="ARBA" id="ARBA00022519"/>
    </source>
</evidence>
<evidence type="ECO:0000259" key="12">
    <source>
        <dbReference type="Pfam" id="PF00892"/>
    </source>
</evidence>
<feature type="transmembrane region" description="Helical" evidence="11">
    <location>
        <begin position="239"/>
        <end position="262"/>
    </location>
</feature>
<evidence type="ECO:0000256" key="9">
    <source>
        <dbReference type="ARBA" id="ARBA00023098"/>
    </source>
</evidence>
<proteinExistence type="predicted"/>
<dbReference type="InterPro" id="IPR000390">
    <property type="entry name" value="Small_drug/metabolite_transptr"/>
</dbReference>
<dbReference type="InterPro" id="IPR000620">
    <property type="entry name" value="EamA_dom"/>
</dbReference>
<evidence type="ECO:0000256" key="11">
    <source>
        <dbReference type="SAM" id="Phobius"/>
    </source>
</evidence>
<name>A0ABT1LEJ0_9HYPH</name>
<keyword evidence="7" id="KW-0448">Lipopolysaccharide biosynthesis</keyword>
<dbReference type="PANTHER" id="PTHR30561">
    <property type="entry name" value="SMR FAMILY PROTON-DEPENDENT DRUG EFFLUX TRANSPORTER SUGE"/>
    <property type="match status" value="1"/>
</dbReference>
<feature type="transmembrane region" description="Helical" evidence="11">
    <location>
        <begin position="179"/>
        <end position="199"/>
    </location>
</feature>